<dbReference type="SMART" id="SM00046">
    <property type="entry name" value="DAGKc"/>
    <property type="match status" value="1"/>
</dbReference>
<dbReference type="SUPFAM" id="SSF111331">
    <property type="entry name" value="NAD kinase/diacylglycerol kinase-like"/>
    <property type="match status" value="1"/>
</dbReference>
<comment type="similarity">
    <text evidence="2">Belongs to the diacylglycerol/lipid kinase family.</text>
</comment>
<evidence type="ECO:0000256" key="2">
    <source>
        <dbReference type="ARBA" id="ARBA00005983"/>
    </source>
</evidence>
<evidence type="ECO:0000313" key="13">
    <source>
        <dbReference type="Proteomes" id="UP000267430"/>
    </source>
</evidence>
<evidence type="ECO:0000259" key="11">
    <source>
        <dbReference type="PROSITE" id="PS50146"/>
    </source>
</evidence>
<comment type="caution">
    <text evidence="12">The sequence shown here is derived from an EMBL/GenBank/DDBJ whole genome shotgun (WGS) entry which is preliminary data.</text>
</comment>
<evidence type="ECO:0000256" key="7">
    <source>
        <dbReference type="ARBA" id="ARBA00022840"/>
    </source>
</evidence>
<sequence>MKWKKGLLIYNQNAGKGKIEKTLGDCLPVLAPNIEEFLLLQTKEQGDAQKLCQEYGEEMDVLFILGGDGTVHECINGLSGLEKRPSVGILPAGTCNDFSRTLNIPQNIRRAAEVMVEGETVLIDVGKAENDYFLNFWGIGLIAETSTNIDPQEKNILGKISYFLSAFRTINESDPFRFKMVYDGKVIEDEAIMILVVNGNFIGTNTLPFPLIKPDDGLLDVIIVKNSNLGVFKEVMEMKRTLSESTDPESGVMYFQAKELQIESDREMDADMDGEIYLQTPAGLSVLRHHLAMLCGPAAINKGQSTAF</sequence>
<dbReference type="NCBIfam" id="TIGR00147">
    <property type="entry name" value="YegS/Rv2252/BmrU family lipid kinase"/>
    <property type="match status" value="1"/>
</dbReference>
<dbReference type="Gene3D" id="3.40.50.10330">
    <property type="entry name" value="Probable inorganic polyphosphate/atp-NAD kinase, domain 1"/>
    <property type="match status" value="1"/>
</dbReference>
<dbReference type="GO" id="GO:0005524">
    <property type="term" value="F:ATP binding"/>
    <property type="evidence" value="ECO:0007669"/>
    <property type="project" value="UniProtKB-KW"/>
</dbReference>
<evidence type="ECO:0000256" key="5">
    <source>
        <dbReference type="ARBA" id="ARBA00022741"/>
    </source>
</evidence>
<comment type="cofactor">
    <cofactor evidence="1">
        <name>Mg(2+)</name>
        <dbReference type="ChEBI" id="CHEBI:18420"/>
    </cofactor>
</comment>
<keyword evidence="10" id="KW-1208">Phospholipid metabolism</keyword>
<keyword evidence="3" id="KW-0444">Lipid biosynthesis</keyword>
<keyword evidence="4" id="KW-0808">Transferase</keyword>
<dbReference type="RefSeq" id="WP_126866558.1">
    <property type="nucleotide sequence ID" value="NZ_JAUSTX010000034.1"/>
</dbReference>
<dbReference type="Gene3D" id="2.60.200.40">
    <property type="match status" value="1"/>
</dbReference>
<evidence type="ECO:0000256" key="9">
    <source>
        <dbReference type="ARBA" id="ARBA00023209"/>
    </source>
</evidence>
<keyword evidence="13" id="KW-1185">Reference proteome</keyword>
<evidence type="ECO:0000256" key="8">
    <source>
        <dbReference type="ARBA" id="ARBA00023098"/>
    </source>
</evidence>
<dbReference type="InterPro" id="IPR017438">
    <property type="entry name" value="ATP-NAD_kinase_N"/>
</dbReference>
<keyword evidence="5" id="KW-0547">Nucleotide-binding</keyword>
<dbReference type="PANTHER" id="PTHR12358:SF107">
    <property type="entry name" value="LIPID KINASE BMRU-RELATED"/>
    <property type="match status" value="1"/>
</dbReference>
<dbReference type="InterPro" id="IPR050187">
    <property type="entry name" value="Lipid_Phosphate_FormReg"/>
</dbReference>
<keyword evidence="9" id="KW-0594">Phospholipid biosynthesis</keyword>
<dbReference type="InterPro" id="IPR045540">
    <property type="entry name" value="YegS/DAGK_C"/>
</dbReference>
<keyword evidence="8" id="KW-0443">Lipid metabolism</keyword>
<dbReference type="Pfam" id="PF00781">
    <property type="entry name" value="DAGK_cat"/>
    <property type="match status" value="1"/>
</dbReference>
<dbReference type="OrthoDB" id="142078at2"/>
<dbReference type="GO" id="GO:0004143">
    <property type="term" value="F:ATP-dependent diacylglycerol kinase activity"/>
    <property type="evidence" value="ECO:0007669"/>
    <property type="project" value="TreeGrafter"/>
</dbReference>
<dbReference type="Proteomes" id="UP000267430">
    <property type="component" value="Unassembled WGS sequence"/>
</dbReference>
<keyword evidence="6 12" id="KW-0418">Kinase</keyword>
<dbReference type="GO" id="GO:0008654">
    <property type="term" value="P:phospholipid biosynthetic process"/>
    <property type="evidence" value="ECO:0007669"/>
    <property type="project" value="UniProtKB-KW"/>
</dbReference>
<evidence type="ECO:0000256" key="6">
    <source>
        <dbReference type="ARBA" id="ARBA00022777"/>
    </source>
</evidence>
<reference evidence="12 13" key="1">
    <citation type="submission" date="2018-12" db="EMBL/GenBank/DDBJ databases">
        <title>Bacillus chawlae sp. nov., Bacillus glennii sp. nov., and Bacillus saganii sp. nov. Isolated from the Vehicle Assembly Building at Kennedy Space Center where the Viking Spacecraft were Assembled.</title>
        <authorList>
            <person name="Seuylemezian A."/>
            <person name="Vaishampayan P."/>
        </authorList>
    </citation>
    <scope>NUCLEOTIDE SEQUENCE [LARGE SCALE GENOMIC DNA]</scope>
    <source>
        <strain evidence="12 13">L5</strain>
    </source>
</reference>
<evidence type="ECO:0000256" key="10">
    <source>
        <dbReference type="ARBA" id="ARBA00023264"/>
    </source>
</evidence>
<dbReference type="AlphaFoldDB" id="A0A433HFA5"/>
<dbReference type="EMBL" id="RYZZ01000031">
    <property type="protein sequence ID" value="RUQ26988.1"/>
    <property type="molecule type" value="Genomic_DNA"/>
</dbReference>
<dbReference type="Pfam" id="PF19279">
    <property type="entry name" value="YegS_C"/>
    <property type="match status" value="1"/>
</dbReference>
<dbReference type="PANTHER" id="PTHR12358">
    <property type="entry name" value="SPHINGOSINE KINASE"/>
    <property type="match status" value="1"/>
</dbReference>
<accession>A0A433HFA5</accession>
<evidence type="ECO:0000256" key="1">
    <source>
        <dbReference type="ARBA" id="ARBA00001946"/>
    </source>
</evidence>
<dbReference type="GO" id="GO:0005886">
    <property type="term" value="C:plasma membrane"/>
    <property type="evidence" value="ECO:0007669"/>
    <property type="project" value="TreeGrafter"/>
</dbReference>
<evidence type="ECO:0000256" key="3">
    <source>
        <dbReference type="ARBA" id="ARBA00022516"/>
    </source>
</evidence>
<protein>
    <submittedName>
        <fullName evidence="12">YegS/Rv2252/BmrU family lipid kinase</fullName>
    </submittedName>
</protein>
<name>A0A433HFA5_9BACI</name>
<evidence type="ECO:0000256" key="4">
    <source>
        <dbReference type="ARBA" id="ARBA00022679"/>
    </source>
</evidence>
<dbReference type="InterPro" id="IPR016064">
    <property type="entry name" value="NAD/diacylglycerol_kinase_sf"/>
</dbReference>
<gene>
    <name evidence="12" type="ORF">ELQ35_17805</name>
</gene>
<dbReference type="InterPro" id="IPR001206">
    <property type="entry name" value="Diacylglycerol_kinase_cat_dom"/>
</dbReference>
<evidence type="ECO:0000313" key="12">
    <source>
        <dbReference type="EMBL" id="RUQ26988.1"/>
    </source>
</evidence>
<dbReference type="InterPro" id="IPR005218">
    <property type="entry name" value="Diacylglycerol/lipid_kinase"/>
</dbReference>
<keyword evidence="7" id="KW-0067">ATP-binding</keyword>
<organism evidence="12 13">
    <name type="scientific">Peribacillus cavernae</name>
    <dbReference type="NCBI Taxonomy" id="1674310"/>
    <lineage>
        <taxon>Bacteria</taxon>
        <taxon>Bacillati</taxon>
        <taxon>Bacillota</taxon>
        <taxon>Bacilli</taxon>
        <taxon>Bacillales</taxon>
        <taxon>Bacillaceae</taxon>
        <taxon>Peribacillus</taxon>
    </lineage>
</organism>
<proteinExistence type="inferred from homology"/>
<dbReference type="PROSITE" id="PS50146">
    <property type="entry name" value="DAGK"/>
    <property type="match status" value="1"/>
</dbReference>
<feature type="domain" description="DAGKc" evidence="11">
    <location>
        <begin position="1"/>
        <end position="132"/>
    </location>
</feature>